<name>A0A182M2R1_9DIPT</name>
<sequence length="149" mass="15808">MGQIGRKSLTNSGITIGCDSEGCCIANGKPIFIPESSFGCELHLLLPKPSPFPTAQMHTLHNPVLAQGNIQGNSSGSNVVICIGLTDESVQKEINLHSDITNVEDGHTKPDVPCGVAAYGCILLAKTRSIVEAVPRVHKERSTSYTRVA</sequence>
<dbReference type="AlphaFoldDB" id="A0A182M2R1"/>
<dbReference type="EMBL" id="AXCM01006868">
    <property type="status" value="NOT_ANNOTATED_CDS"/>
    <property type="molecule type" value="Genomic_DNA"/>
</dbReference>
<dbReference type="PROSITE" id="PS51257">
    <property type="entry name" value="PROKAR_LIPOPROTEIN"/>
    <property type="match status" value="1"/>
</dbReference>
<organism evidence="1 2">
    <name type="scientific">Anopheles culicifacies</name>
    <dbReference type="NCBI Taxonomy" id="139723"/>
    <lineage>
        <taxon>Eukaryota</taxon>
        <taxon>Metazoa</taxon>
        <taxon>Ecdysozoa</taxon>
        <taxon>Arthropoda</taxon>
        <taxon>Hexapoda</taxon>
        <taxon>Insecta</taxon>
        <taxon>Pterygota</taxon>
        <taxon>Neoptera</taxon>
        <taxon>Endopterygota</taxon>
        <taxon>Diptera</taxon>
        <taxon>Nematocera</taxon>
        <taxon>Culicoidea</taxon>
        <taxon>Culicidae</taxon>
        <taxon>Anophelinae</taxon>
        <taxon>Anopheles</taxon>
        <taxon>culicifacies species complex</taxon>
    </lineage>
</organism>
<dbReference type="EnsemblMetazoa" id="ACUA008012-RA">
    <property type="protein sequence ID" value="ACUA008012-PA"/>
    <property type="gene ID" value="ACUA008012"/>
</dbReference>
<reference evidence="2" key="1">
    <citation type="submission" date="2013-09" db="EMBL/GenBank/DDBJ databases">
        <title>The Genome Sequence of Anopheles culicifacies species A.</title>
        <authorList>
            <consortium name="The Broad Institute Genomics Platform"/>
            <person name="Neafsey D.E."/>
            <person name="Besansky N."/>
            <person name="Howell P."/>
            <person name="Walton C."/>
            <person name="Young S.K."/>
            <person name="Zeng Q."/>
            <person name="Gargeya S."/>
            <person name="Fitzgerald M."/>
            <person name="Haas B."/>
            <person name="Abouelleil A."/>
            <person name="Allen A.W."/>
            <person name="Alvarado L."/>
            <person name="Arachchi H.M."/>
            <person name="Berlin A.M."/>
            <person name="Chapman S.B."/>
            <person name="Gainer-Dewar J."/>
            <person name="Goldberg J."/>
            <person name="Griggs A."/>
            <person name="Gujja S."/>
            <person name="Hansen M."/>
            <person name="Howarth C."/>
            <person name="Imamovic A."/>
            <person name="Ireland A."/>
            <person name="Larimer J."/>
            <person name="McCowan C."/>
            <person name="Murphy C."/>
            <person name="Pearson M."/>
            <person name="Poon T.W."/>
            <person name="Priest M."/>
            <person name="Roberts A."/>
            <person name="Saif S."/>
            <person name="Shea T."/>
            <person name="Sisk P."/>
            <person name="Sykes S."/>
            <person name="Wortman J."/>
            <person name="Nusbaum C."/>
            <person name="Birren B."/>
        </authorList>
    </citation>
    <scope>NUCLEOTIDE SEQUENCE [LARGE SCALE GENOMIC DNA]</scope>
    <source>
        <strain evidence="2">A-37</strain>
    </source>
</reference>
<evidence type="ECO:0000313" key="2">
    <source>
        <dbReference type="Proteomes" id="UP000075883"/>
    </source>
</evidence>
<keyword evidence="2" id="KW-1185">Reference proteome</keyword>
<evidence type="ECO:0000313" key="1">
    <source>
        <dbReference type="EnsemblMetazoa" id="ACUA008012-PA"/>
    </source>
</evidence>
<proteinExistence type="predicted"/>
<dbReference type="VEuPathDB" id="VectorBase:ACUA008012"/>
<accession>A0A182M2R1</accession>
<reference evidence="1" key="2">
    <citation type="submission" date="2020-05" db="UniProtKB">
        <authorList>
            <consortium name="EnsemblMetazoa"/>
        </authorList>
    </citation>
    <scope>IDENTIFICATION</scope>
    <source>
        <strain evidence="1">A-37</strain>
    </source>
</reference>
<protein>
    <submittedName>
        <fullName evidence="1">Uncharacterized protein</fullName>
    </submittedName>
</protein>
<dbReference type="Proteomes" id="UP000075883">
    <property type="component" value="Unassembled WGS sequence"/>
</dbReference>